<feature type="region of interest" description="Disordered" evidence="1">
    <location>
        <begin position="77"/>
        <end position="343"/>
    </location>
</feature>
<sequence>MQYHQGGSRMPPFARGGAYNGGYKQFYAPQQLSPPPPLPAAAPAAAPQPQDKHEVLMEAGRLAAEYLVAKGVLPPASLQRRGVGGGGWVQLPPPPPPPLPPAQETPAFYGGARSGRRRFDDGDSNTNPCSRRNRGGENNNDDSSSYTGKGKRKFGAYNRYSDWARDRGRSRGHSDSQSHDDEDDNGPPGYRRERRGGGRFDDAGSSMSGVAASKKEATGELELEDNGSKVSSNSNFRKNVDAQQEVEGENEANKKHEESNTLNSEVMEHGTNGESTSNNASSIVVEEAKTKTEHLPLPSDDKVSDEKPDDSSVLNEKIEDDGTLAEKADDGKTSDEKVPRVENNLPDDCNNLLNYCSFANVPTRRRSILAHRNAAPSCREVAVAEQIDLVSSEDETHMANDVAGHASSLNNDPEGNKDDSVCLEHMDTSTTCNQMVEPVRFQTAETQIGTNDLIEQKNIEQHYVVHEANEHNKLSPKVTSQQNSLKQQVEEGMQIYNVDTPPQDEDLIASADKEELVSVALLSSIKEEAVVTKEEEKLGQSSSFKICDLNLVGSPEVAELRNDPGLGQLSTAGCLMESQNQQQADFRTTIGNSASDANMHAQIPLDNRVVQVIDLEDDSPIEAGACDTSKANEENMTNPTVTTDVLPGIQDGYNLAISDYLGTGIPCYQSMQTDLPNGMSLNDSEGITVMDDSIYGSLSDIGFMEVWDQQPQDYEKFF</sequence>
<name>A0A6G1C1R8_9ORYZ</name>
<accession>A0A6G1C1R8</accession>
<protein>
    <submittedName>
        <fullName evidence="2">Uncharacterized protein</fullName>
    </submittedName>
</protein>
<dbReference type="EMBL" id="SPHZ02000011">
    <property type="protein sequence ID" value="KAF0893814.1"/>
    <property type="molecule type" value="Genomic_DNA"/>
</dbReference>
<organism evidence="2 3">
    <name type="scientific">Oryza meyeriana var. granulata</name>
    <dbReference type="NCBI Taxonomy" id="110450"/>
    <lineage>
        <taxon>Eukaryota</taxon>
        <taxon>Viridiplantae</taxon>
        <taxon>Streptophyta</taxon>
        <taxon>Embryophyta</taxon>
        <taxon>Tracheophyta</taxon>
        <taxon>Spermatophyta</taxon>
        <taxon>Magnoliopsida</taxon>
        <taxon>Liliopsida</taxon>
        <taxon>Poales</taxon>
        <taxon>Poaceae</taxon>
        <taxon>BOP clade</taxon>
        <taxon>Oryzoideae</taxon>
        <taxon>Oryzeae</taxon>
        <taxon>Oryzinae</taxon>
        <taxon>Oryza</taxon>
        <taxon>Oryza meyeriana</taxon>
    </lineage>
</organism>
<comment type="caution">
    <text evidence="2">The sequence shown here is derived from an EMBL/GenBank/DDBJ whole genome shotgun (WGS) entry which is preliminary data.</text>
</comment>
<dbReference type="PANTHER" id="PTHR36056">
    <property type="entry name" value="PROTEIN, PUTATIVE-RELATED"/>
    <property type="match status" value="1"/>
</dbReference>
<reference evidence="2 3" key="1">
    <citation type="submission" date="2019-11" db="EMBL/GenBank/DDBJ databases">
        <title>Whole genome sequence of Oryza granulata.</title>
        <authorList>
            <person name="Li W."/>
        </authorList>
    </citation>
    <scope>NUCLEOTIDE SEQUENCE [LARGE SCALE GENOMIC DNA]</scope>
    <source>
        <strain evidence="3">cv. Menghai</strain>
        <tissue evidence="2">Leaf</tissue>
    </source>
</reference>
<dbReference type="PANTHER" id="PTHR36056:SF1">
    <property type="entry name" value="PROTEIN, PUTATIVE-RELATED"/>
    <property type="match status" value="1"/>
</dbReference>
<evidence type="ECO:0000256" key="1">
    <source>
        <dbReference type="SAM" id="MobiDB-lite"/>
    </source>
</evidence>
<feature type="compositionally biased region" description="Low complexity" evidence="1">
    <location>
        <begin position="136"/>
        <end position="145"/>
    </location>
</feature>
<feature type="compositionally biased region" description="Pro residues" evidence="1">
    <location>
        <begin position="91"/>
        <end position="103"/>
    </location>
</feature>
<dbReference type="Proteomes" id="UP000479710">
    <property type="component" value="Unassembled WGS sequence"/>
</dbReference>
<proteinExistence type="predicted"/>
<evidence type="ECO:0000313" key="3">
    <source>
        <dbReference type="Proteomes" id="UP000479710"/>
    </source>
</evidence>
<evidence type="ECO:0000313" key="2">
    <source>
        <dbReference type="EMBL" id="KAF0893814.1"/>
    </source>
</evidence>
<feature type="compositionally biased region" description="Basic and acidic residues" evidence="1">
    <location>
        <begin position="324"/>
        <end position="340"/>
    </location>
</feature>
<feature type="compositionally biased region" description="Polar residues" evidence="1">
    <location>
        <begin position="228"/>
        <end position="237"/>
    </location>
</feature>
<dbReference type="AlphaFoldDB" id="A0A6G1C1R8"/>
<feature type="compositionally biased region" description="Basic and acidic residues" evidence="1">
    <location>
        <begin position="286"/>
        <end position="310"/>
    </location>
</feature>
<keyword evidence="3" id="KW-1185">Reference proteome</keyword>
<feature type="region of interest" description="Disordered" evidence="1">
    <location>
        <begin position="24"/>
        <end position="54"/>
    </location>
</feature>
<dbReference type="OrthoDB" id="765741at2759"/>
<feature type="compositionally biased region" description="Polar residues" evidence="1">
    <location>
        <begin position="272"/>
        <end position="282"/>
    </location>
</feature>
<feature type="compositionally biased region" description="Basic and acidic residues" evidence="1">
    <location>
        <begin position="162"/>
        <end position="179"/>
    </location>
</feature>
<gene>
    <name evidence="2" type="ORF">E2562_029700</name>
</gene>
<dbReference type="InterPro" id="IPR040276">
    <property type="entry name" value="At4g26450-like"/>
</dbReference>